<feature type="compositionally biased region" description="Polar residues" evidence="1">
    <location>
        <begin position="96"/>
        <end position="109"/>
    </location>
</feature>
<keyword evidence="3" id="KW-1185">Reference proteome</keyword>
<comment type="caution">
    <text evidence="2">The sequence shown here is derived from an EMBL/GenBank/DDBJ whole genome shotgun (WGS) entry which is preliminary data.</text>
</comment>
<gene>
    <name evidence="2" type="ORF">PVAP13_4NG139700</name>
</gene>
<feature type="region of interest" description="Disordered" evidence="1">
    <location>
        <begin position="96"/>
        <end position="121"/>
    </location>
</feature>
<dbReference type="Proteomes" id="UP000823388">
    <property type="component" value="Chromosome 4N"/>
</dbReference>
<evidence type="ECO:0000256" key="1">
    <source>
        <dbReference type="SAM" id="MobiDB-lite"/>
    </source>
</evidence>
<evidence type="ECO:0000313" key="3">
    <source>
        <dbReference type="Proteomes" id="UP000823388"/>
    </source>
</evidence>
<dbReference type="EMBL" id="CM029044">
    <property type="protein sequence ID" value="KAG2606853.1"/>
    <property type="molecule type" value="Genomic_DNA"/>
</dbReference>
<evidence type="ECO:0000313" key="2">
    <source>
        <dbReference type="EMBL" id="KAG2606853.1"/>
    </source>
</evidence>
<proteinExistence type="predicted"/>
<reference evidence="2" key="1">
    <citation type="submission" date="2020-05" db="EMBL/GenBank/DDBJ databases">
        <title>WGS assembly of Panicum virgatum.</title>
        <authorList>
            <person name="Lovell J.T."/>
            <person name="Jenkins J."/>
            <person name="Shu S."/>
            <person name="Juenger T.E."/>
            <person name="Schmutz J."/>
        </authorList>
    </citation>
    <scope>NUCLEOTIDE SEQUENCE</scope>
    <source>
        <strain evidence="2">AP13</strain>
    </source>
</reference>
<sequence>MSTPSATPPVPSLPSAIPSHPWPAQATLPSAGGPDTPLPTCPGLGYASATATTGTAALVPALAQARPRHHRARHEVRCIGPSPYHPGELFFWSSATSASGTPAEASSTVGRVGSSGIGREL</sequence>
<protein>
    <submittedName>
        <fullName evidence="2">Uncharacterized protein</fullName>
    </submittedName>
</protein>
<accession>A0A8T0TCA2</accession>
<dbReference type="AlphaFoldDB" id="A0A8T0TCA2"/>
<feature type="region of interest" description="Disordered" evidence="1">
    <location>
        <begin position="1"/>
        <end position="47"/>
    </location>
</feature>
<name>A0A8T0TCA2_PANVG</name>
<organism evidence="2 3">
    <name type="scientific">Panicum virgatum</name>
    <name type="common">Blackwell switchgrass</name>
    <dbReference type="NCBI Taxonomy" id="38727"/>
    <lineage>
        <taxon>Eukaryota</taxon>
        <taxon>Viridiplantae</taxon>
        <taxon>Streptophyta</taxon>
        <taxon>Embryophyta</taxon>
        <taxon>Tracheophyta</taxon>
        <taxon>Spermatophyta</taxon>
        <taxon>Magnoliopsida</taxon>
        <taxon>Liliopsida</taxon>
        <taxon>Poales</taxon>
        <taxon>Poaceae</taxon>
        <taxon>PACMAD clade</taxon>
        <taxon>Panicoideae</taxon>
        <taxon>Panicodae</taxon>
        <taxon>Paniceae</taxon>
        <taxon>Panicinae</taxon>
        <taxon>Panicum</taxon>
        <taxon>Panicum sect. Hiantes</taxon>
    </lineage>
</organism>
<feature type="compositionally biased region" description="Pro residues" evidence="1">
    <location>
        <begin position="1"/>
        <end position="12"/>
    </location>
</feature>